<comment type="caution">
    <text evidence="2">The sequence shown here is derived from an EMBL/GenBank/DDBJ whole genome shotgun (WGS) entry which is preliminary data.</text>
</comment>
<gene>
    <name evidence="2" type="ORF">VTK73DRAFT_5447</name>
</gene>
<dbReference type="Proteomes" id="UP001586593">
    <property type="component" value="Unassembled WGS sequence"/>
</dbReference>
<protein>
    <submittedName>
        <fullName evidence="2">Uncharacterized protein</fullName>
    </submittedName>
</protein>
<feature type="region of interest" description="Disordered" evidence="1">
    <location>
        <begin position="32"/>
        <end position="54"/>
    </location>
</feature>
<keyword evidence="3" id="KW-1185">Reference proteome</keyword>
<dbReference type="Gene3D" id="2.40.37.20">
    <property type="entry name" value="D-serine dehydratase-like domain"/>
    <property type="match status" value="1"/>
</dbReference>
<evidence type="ECO:0000256" key="1">
    <source>
        <dbReference type="SAM" id="MobiDB-lite"/>
    </source>
</evidence>
<proteinExistence type="predicted"/>
<feature type="compositionally biased region" description="Polar residues" evidence="1">
    <location>
        <begin position="41"/>
        <end position="54"/>
    </location>
</feature>
<accession>A0ABR3V266</accession>
<reference evidence="2 3" key="1">
    <citation type="journal article" date="2024" name="Commun. Biol.">
        <title>Comparative genomic analysis of thermophilic fungi reveals convergent evolutionary adaptations and gene losses.</title>
        <authorList>
            <person name="Steindorff A.S."/>
            <person name="Aguilar-Pontes M.V."/>
            <person name="Robinson A.J."/>
            <person name="Andreopoulos B."/>
            <person name="LaButti K."/>
            <person name="Kuo A."/>
            <person name="Mondo S."/>
            <person name="Riley R."/>
            <person name="Otillar R."/>
            <person name="Haridas S."/>
            <person name="Lipzen A."/>
            <person name="Grimwood J."/>
            <person name="Schmutz J."/>
            <person name="Clum A."/>
            <person name="Reid I.D."/>
            <person name="Moisan M.C."/>
            <person name="Butler G."/>
            <person name="Nguyen T.T.M."/>
            <person name="Dewar K."/>
            <person name="Conant G."/>
            <person name="Drula E."/>
            <person name="Henrissat B."/>
            <person name="Hansel C."/>
            <person name="Singer S."/>
            <person name="Hutchinson M.I."/>
            <person name="de Vries R.P."/>
            <person name="Natvig D.O."/>
            <person name="Powell A.J."/>
            <person name="Tsang A."/>
            <person name="Grigoriev I.V."/>
        </authorList>
    </citation>
    <scope>NUCLEOTIDE SEQUENCE [LARGE SCALE GENOMIC DNA]</scope>
    <source>
        <strain evidence="2 3">ATCC 24622</strain>
    </source>
</reference>
<sequence length="144" mass="15474">MVETSSIDYPSHPASSLVVSTLVEADNICPVPRNTRPRVDPSTSAAGTSDLPSTCGLSVEEQMVNLVLSRCSADEEAVGAPDEVPLRVGQRLPICPNQACISAPRFDCDLVVDSRVEGRDDEVVDVWPRWRRSDGTVGVVDPTL</sequence>
<organism evidence="2 3">
    <name type="scientific">Phialemonium thermophilum</name>
    <dbReference type="NCBI Taxonomy" id="223376"/>
    <lineage>
        <taxon>Eukaryota</taxon>
        <taxon>Fungi</taxon>
        <taxon>Dikarya</taxon>
        <taxon>Ascomycota</taxon>
        <taxon>Pezizomycotina</taxon>
        <taxon>Sordariomycetes</taxon>
        <taxon>Sordariomycetidae</taxon>
        <taxon>Cephalothecales</taxon>
        <taxon>Cephalothecaceae</taxon>
        <taxon>Phialemonium</taxon>
    </lineage>
</organism>
<dbReference type="InterPro" id="IPR042208">
    <property type="entry name" value="D-ser_dehydrat-like_sf"/>
</dbReference>
<name>A0ABR3V266_9PEZI</name>
<evidence type="ECO:0000313" key="3">
    <source>
        <dbReference type="Proteomes" id="UP001586593"/>
    </source>
</evidence>
<evidence type="ECO:0000313" key="2">
    <source>
        <dbReference type="EMBL" id="KAL1835705.1"/>
    </source>
</evidence>
<dbReference type="EMBL" id="JAZHXJ010003028">
    <property type="protein sequence ID" value="KAL1835705.1"/>
    <property type="molecule type" value="Genomic_DNA"/>
</dbReference>